<feature type="signal peptide" evidence="1">
    <location>
        <begin position="1"/>
        <end position="25"/>
    </location>
</feature>
<comment type="caution">
    <text evidence="2">The sequence shown here is derived from an EMBL/GenBank/DDBJ whole genome shotgun (WGS) entry which is preliminary data.</text>
</comment>
<keyword evidence="1" id="KW-0732">Signal</keyword>
<evidence type="ECO:0000256" key="1">
    <source>
        <dbReference type="SAM" id="SignalP"/>
    </source>
</evidence>
<dbReference type="RefSeq" id="WP_106203236.1">
    <property type="nucleotide sequence ID" value="NZ_PVTD01000001.1"/>
</dbReference>
<evidence type="ECO:0000313" key="2">
    <source>
        <dbReference type="EMBL" id="PRY26478.1"/>
    </source>
</evidence>
<sequence>MAEAKWMMSWLAVAVVVAPVWSATAAEAEQLPPEMLEQMDACLLDGIEERDVLNTSVVCFNAAHQGCGADVLACEEALTTALAARGDTLVGRLPSELEGVPEFAKENYLEIRGEIEAGSVAYCADVPKDQAVSCGYRAQALRLAKLRALGASLDPRFLLP</sequence>
<proteinExistence type="predicted"/>
<reference evidence="2 3" key="1">
    <citation type="submission" date="2018-03" db="EMBL/GenBank/DDBJ databases">
        <title>Genomic Encyclopedia of Archaeal and Bacterial Type Strains, Phase II (KMG-II): from individual species to whole genera.</title>
        <authorList>
            <person name="Goeker M."/>
        </authorList>
    </citation>
    <scope>NUCLEOTIDE SEQUENCE [LARGE SCALE GENOMIC DNA]</scope>
    <source>
        <strain evidence="2 3">DSM 29328</strain>
    </source>
</reference>
<evidence type="ECO:0000313" key="3">
    <source>
        <dbReference type="Proteomes" id="UP000239480"/>
    </source>
</evidence>
<name>A0A2T0RZ84_9RHOB</name>
<organism evidence="2 3">
    <name type="scientific">Aliiruegeria haliotis</name>
    <dbReference type="NCBI Taxonomy" id="1280846"/>
    <lineage>
        <taxon>Bacteria</taxon>
        <taxon>Pseudomonadati</taxon>
        <taxon>Pseudomonadota</taxon>
        <taxon>Alphaproteobacteria</taxon>
        <taxon>Rhodobacterales</taxon>
        <taxon>Roseobacteraceae</taxon>
        <taxon>Aliiruegeria</taxon>
    </lineage>
</organism>
<accession>A0A2T0RZ84</accession>
<dbReference type="Proteomes" id="UP000239480">
    <property type="component" value="Unassembled WGS sequence"/>
</dbReference>
<gene>
    <name evidence="2" type="ORF">CLV78_101574</name>
</gene>
<feature type="chain" id="PRO_5015500532" evidence="1">
    <location>
        <begin position="26"/>
        <end position="160"/>
    </location>
</feature>
<dbReference type="OrthoDB" id="7846297at2"/>
<dbReference type="AlphaFoldDB" id="A0A2T0RZ84"/>
<protein>
    <submittedName>
        <fullName evidence="2">Uncharacterized protein</fullName>
    </submittedName>
</protein>
<keyword evidence="3" id="KW-1185">Reference proteome</keyword>
<dbReference type="EMBL" id="PVTD01000001">
    <property type="protein sequence ID" value="PRY26478.1"/>
    <property type="molecule type" value="Genomic_DNA"/>
</dbReference>